<dbReference type="InterPro" id="IPR001628">
    <property type="entry name" value="Znf_hrmn_rcpt"/>
</dbReference>
<feature type="domain" description="NR LBD" evidence="12">
    <location>
        <begin position="220"/>
        <end position="447"/>
    </location>
</feature>
<evidence type="ECO:0000256" key="3">
    <source>
        <dbReference type="ARBA" id="ARBA00022771"/>
    </source>
</evidence>
<dbReference type="SMART" id="SM00430">
    <property type="entry name" value="HOLI"/>
    <property type="match status" value="1"/>
</dbReference>
<dbReference type="GO" id="GO:0003700">
    <property type="term" value="F:DNA-binding transcription factor activity"/>
    <property type="evidence" value="ECO:0007669"/>
    <property type="project" value="InterPro"/>
</dbReference>
<evidence type="ECO:0000256" key="1">
    <source>
        <dbReference type="ARBA" id="ARBA00004123"/>
    </source>
</evidence>
<evidence type="ECO:0000259" key="11">
    <source>
        <dbReference type="PROSITE" id="PS51030"/>
    </source>
</evidence>
<evidence type="ECO:0000256" key="7">
    <source>
        <dbReference type="ARBA" id="ARBA00023163"/>
    </source>
</evidence>
<dbReference type="SUPFAM" id="SSF48508">
    <property type="entry name" value="Nuclear receptor ligand-binding domain"/>
    <property type="match status" value="1"/>
</dbReference>
<dbReference type="OrthoDB" id="5799427at2759"/>
<organism evidence="13 14">
    <name type="scientific">Dimorphilus gyrociliatus</name>
    <dbReference type="NCBI Taxonomy" id="2664684"/>
    <lineage>
        <taxon>Eukaryota</taxon>
        <taxon>Metazoa</taxon>
        <taxon>Spiralia</taxon>
        <taxon>Lophotrochozoa</taxon>
        <taxon>Annelida</taxon>
        <taxon>Polychaeta</taxon>
        <taxon>Polychaeta incertae sedis</taxon>
        <taxon>Dinophilidae</taxon>
        <taxon>Dimorphilus</taxon>
    </lineage>
</organism>
<keyword evidence="7 10" id="KW-0804">Transcription</keyword>
<dbReference type="GO" id="GO:0008270">
    <property type="term" value="F:zinc ion binding"/>
    <property type="evidence" value="ECO:0007669"/>
    <property type="project" value="UniProtKB-KW"/>
</dbReference>
<accession>A0A7I8VBX3</accession>
<dbReference type="InterPro" id="IPR050200">
    <property type="entry name" value="Nuclear_hormone_rcpt_NR3"/>
</dbReference>
<keyword evidence="6 10" id="KW-0238">DNA-binding</keyword>
<dbReference type="GO" id="GO:0005634">
    <property type="term" value="C:nucleus"/>
    <property type="evidence" value="ECO:0007669"/>
    <property type="project" value="UniProtKB-SubCell"/>
</dbReference>
<dbReference type="AlphaFoldDB" id="A0A7I8VBX3"/>
<dbReference type="SMART" id="SM00399">
    <property type="entry name" value="ZnF_C4"/>
    <property type="match status" value="1"/>
</dbReference>
<dbReference type="PRINTS" id="PR00398">
    <property type="entry name" value="STRDHORMONER"/>
</dbReference>
<keyword evidence="8 10" id="KW-0675">Receptor</keyword>
<evidence type="ECO:0000313" key="13">
    <source>
        <dbReference type="EMBL" id="CAD5113845.1"/>
    </source>
</evidence>
<protein>
    <submittedName>
        <fullName evidence="13">DgyrCDS3005</fullName>
    </submittedName>
</protein>
<comment type="subcellular location">
    <subcellularLocation>
        <location evidence="1 10">Nucleus</location>
    </subcellularLocation>
</comment>
<keyword evidence="9 10" id="KW-0539">Nucleus</keyword>
<comment type="similarity">
    <text evidence="10">Belongs to the nuclear hormone receptor family.</text>
</comment>
<keyword evidence="14" id="KW-1185">Reference proteome</keyword>
<keyword evidence="5 10" id="KW-0805">Transcription regulation</keyword>
<evidence type="ECO:0000256" key="4">
    <source>
        <dbReference type="ARBA" id="ARBA00022833"/>
    </source>
</evidence>
<comment type="caution">
    <text evidence="13">The sequence shown here is derived from an EMBL/GenBank/DDBJ whole genome shotgun (WGS) entry which is preliminary data.</text>
</comment>
<proteinExistence type="inferred from homology"/>
<evidence type="ECO:0000313" key="14">
    <source>
        <dbReference type="Proteomes" id="UP000549394"/>
    </source>
</evidence>
<reference evidence="13 14" key="1">
    <citation type="submission" date="2020-08" db="EMBL/GenBank/DDBJ databases">
        <authorList>
            <person name="Hejnol A."/>
        </authorList>
    </citation>
    <scope>NUCLEOTIDE SEQUENCE [LARGE SCALE GENOMIC DNA]</scope>
</reference>
<dbReference type="Gene3D" id="1.10.565.10">
    <property type="entry name" value="Retinoid X Receptor"/>
    <property type="match status" value="1"/>
</dbReference>
<dbReference type="PROSITE" id="PS00031">
    <property type="entry name" value="NUCLEAR_REC_DBD_1"/>
    <property type="match status" value="1"/>
</dbReference>
<evidence type="ECO:0000259" key="12">
    <source>
        <dbReference type="PROSITE" id="PS51843"/>
    </source>
</evidence>
<dbReference type="InterPro" id="IPR013088">
    <property type="entry name" value="Znf_NHR/GATA"/>
</dbReference>
<dbReference type="PROSITE" id="PS51030">
    <property type="entry name" value="NUCLEAR_REC_DBD_2"/>
    <property type="match status" value="1"/>
</dbReference>
<dbReference type="PANTHER" id="PTHR48092">
    <property type="entry name" value="KNIRPS-RELATED PROTEIN-RELATED"/>
    <property type="match status" value="1"/>
</dbReference>
<dbReference type="EMBL" id="CAJFCJ010000004">
    <property type="protein sequence ID" value="CAD5113845.1"/>
    <property type="molecule type" value="Genomic_DNA"/>
</dbReference>
<dbReference type="Pfam" id="PF00105">
    <property type="entry name" value="zf-C4"/>
    <property type="match status" value="1"/>
</dbReference>
<dbReference type="InterPro" id="IPR000536">
    <property type="entry name" value="Nucl_hrmn_rcpt_lig-bd"/>
</dbReference>
<evidence type="ECO:0000256" key="6">
    <source>
        <dbReference type="ARBA" id="ARBA00023125"/>
    </source>
</evidence>
<evidence type="ECO:0000256" key="5">
    <source>
        <dbReference type="ARBA" id="ARBA00023015"/>
    </source>
</evidence>
<dbReference type="InterPro" id="IPR035500">
    <property type="entry name" value="NHR-like_dom_sf"/>
</dbReference>
<evidence type="ECO:0000256" key="9">
    <source>
        <dbReference type="ARBA" id="ARBA00023242"/>
    </source>
</evidence>
<evidence type="ECO:0000256" key="10">
    <source>
        <dbReference type="RuleBase" id="RU004334"/>
    </source>
</evidence>
<keyword evidence="2 10" id="KW-0479">Metal-binding</keyword>
<dbReference type="GO" id="GO:0043565">
    <property type="term" value="F:sequence-specific DNA binding"/>
    <property type="evidence" value="ECO:0007669"/>
    <property type="project" value="InterPro"/>
</dbReference>
<evidence type="ECO:0000256" key="8">
    <source>
        <dbReference type="ARBA" id="ARBA00023170"/>
    </source>
</evidence>
<dbReference type="Pfam" id="PF00104">
    <property type="entry name" value="Hormone_recep"/>
    <property type="match status" value="1"/>
</dbReference>
<evidence type="ECO:0000256" key="2">
    <source>
        <dbReference type="ARBA" id="ARBA00022723"/>
    </source>
</evidence>
<feature type="domain" description="Nuclear receptor" evidence="11">
    <location>
        <begin position="111"/>
        <end position="186"/>
    </location>
</feature>
<dbReference type="Proteomes" id="UP000549394">
    <property type="component" value="Unassembled WGS sequence"/>
</dbReference>
<dbReference type="CDD" id="cd06961">
    <property type="entry name" value="NR_DBD_TR"/>
    <property type="match status" value="1"/>
</dbReference>
<gene>
    <name evidence="13" type="ORF">DGYR_LOCUS2773</name>
</gene>
<dbReference type="InterPro" id="IPR001723">
    <property type="entry name" value="Nuclear_hrmn_rcpt"/>
</dbReference>
<sequence length="448" mass="50330">MSTKSISIESPGGQQQVIKVEILPRPNDSTEQISSEENQAKIVLKPVSSSDTRYVAVPSKPKVYVISEDNSSSTLQRVDDLPEDGANYEVQTDDMQVGLYQEATENYGIEGACCAVCGDKGTGFHYSVFSCEGCKGFFKRSVQKNLTYTCRENCCCVINKATRNNCQYCRFTKCLQVGMKKDSVREDRTPGGRHRHKRIGTELVYKSPEKVQKTETSVTEEEALVKQITQIGAANMPELTIGPIEKVEDIPVKELMSVSDQELRLIIDWARLVPGFQHLQNEDQISLVKSSFVELLVFRMAYRSIDTDNTVLLARNVLVEKQAASALTWGREIMECTLDIILRLQALDFYIDSTEFCILCAIILLFPDAEGINDRIAVSNMQTRYLELLQFFDNECYPNEPLRCTKLLLKLPIVRSQSSRAACKFLSSSIEQQGAISVNVTILEQLMS</sequence>
<keyword evidence="3 10" id="KW-0863">Zinc-finger</keyword>
<dbReference type="PRINTS" id="PR00047">
    <property type="entry name" value="STROIDFINGER"/>
</dbReference>
<name>A0A7I8VBX3_9ANNE</name>
<dbReference type="SUPFAM" id="SSF57716">
    <property type="entry name" value="Glucocorticoid receptor-like (DNA-binding domain)"/>
    <property type="match status" value="1"/>
</dbReference>
<dbReference type="FunFam" id="3.30.50.10:FF:000006">
    <property type="entry name" value="Nuclear receptor subfamily 5 group A member"/>
    <property type="match status" value="1"/>
</dbReference>
<keyword evidence="4 10" id="KW-0862">Zinc</keyword>
<dbReference type="PROSITE" id="PS51843">
    <property type="entry name" value="NR_LBD"/>
    <property type="match status" value="1"/>
</dbReference>
<dbReference type="Gene3D" id="3.30.50.10">
    <property type="entry name" value="Erythroid Transcription Factor GATA-1, subunit A"/>
    <property type="match status" value="1"/>
</dbReference>